<reference evidence="9" key="1">
    <citation type="submission" date="2023-06" db="EMBL/GenBank/DDBJ databases">
        <authorList>
            <person name="Jiang Y."/>
            <person name="Liu Q."/>
        </authorList>
    </citation>
    <scope>NUCLEOTIDE SEQUENCE</scope>
    <source>
        <strain evidence="9">CGMCC 1.12089</strain>
    </source>
</reference>
<comment type="subcellular location">
    <subcellularLocation>
        <location evidence="1">Fimbrium</location>
    </subcellularLocation>
</comment>
<keyword evidence="10" id="KW-1185">Reference proteome</keyword>
<keyword evidence="6" id="KW-0281">Fimbrium</keyword>
<name>A0ABT7N9L2_9BURK</name>
<sequence>MHRFAFTLARAARRHARAGILACCALGALVPMAHGASTDLSDVPLSVQSGVKPNVLFILDNSQSMEWGSITGTDAAREYDNRRRAYYSPTFNRLYYNPAITYRPPVRYDASAPGFTRPMAAANPYAAPTDPFIGGRTVDLTRICWGSGSPPALPRSSSTFGASFTCADNPDLFRDTPYERFAFYFQWTGSGTEDGSSSQDNDSNYTEVLIDADFATYPKAATRTDCLGASVCTYTEELQNFANWFSYYRTRLQTAKTSLGLAFASLDDKLRVGFATINDNLGRENNNGSFFVALDDFGSTQKQRWFNQLYGIEPRGGTPLVEALDRAGRYYRSGRMAGTPGGARSQTVPLSCTPNYAILSTDGYWTSNDVSVGNTDDTVPPLPADVYNDPDTGLVRNDPVSGTPLVAGERFPAPFYGGSGSSNTLADVAMRHWISDMTGDSAGKVQANRSDPATWQHMTTYTIGLGASGTLSTPPTGSDGWPLPRESDPTAIDDLWHAALNGHGEYFNSPDPERLRTALGSILNDIVNRSGSASAVAVSNPNVQSGDNVAFTSTFNSGAWYGDLQAFAIDTSTGVLSATPLWSAQPGLDAKPFGSRLVASYDGAQGVPFTAAGLGAQADRLASPSSPPGPGDASAVMAYLRGDRSREGDGSNPAQPYRQRLHVLGDIVNAEASYVSAPRASYTDNGYSAYKGGPAATRTKVVYQGANDGMLHAFNADTGEEMWAYVPGALLREPLSASESGTSALVGLSQQSLFQHRYFVDATPTATDVDLSNTSQYRPVPPAPQWATVLVGGLGKGGRGYYALNVTAPSATTDAEVAAKAMWEFPNAATDATTRSNIGYTYGSPITIKTRAAGWVTLVTSGYNNGSSTGGDGRGRLFVLDTATGAVIRTLTTAAGSSSTPSGLARISAYLLSPGTDDTVDAVYGGDLLGNMWRFDLSGDTSSSWSVALLATLVDAQGNPQPVTEAPELGVVSGKRMVFVGTGRYLGASDIPGNPSANANATQRQSFYGLVDDRSAAPTILPLRSQLVAQSATPSNNGEINLSSNPVNLAVKRGWVLDLAPAPSGERSTTNPVLFAGILSFTTNTPASDPCSPGGSSNLYFLDYSTGGAQGDLVSRFVGNVLSSRVQPVGLPGGGAKILVRTSDGGTRTFNVAAPNSTTPTRVMWREVVRE</sequence>
<dbReference type="SMART" id="SM00564">
    <property type="entry name" value="PQQ"/>
    <property type="match status" value="2"/>
</dbReference>
<feature type="domain" description="PilY1 beta-propeller" evidence="8">
    <location>
        <begin position="664"/>
        <end position="1015"/>
    </location>
</feature>
<evidence type="ECO:0000256" key="7">
    <source>
        <dbReference type="SAM" id="SignalP"/>
    </source>
</evidence>
<gene>
    <name evidence="9" type="ORF">QTH91_09105</name>
</gene>
<dbReference type="EMBL" id="JASZYV010000002">
    <property type="protein sequence ID" value="MDM0044636.1"/>
    <property type="molecule type" value="Genomic_DNA"/>
</dbReference>
<organism evidence="9 10">
    <name type="scientific">Variovorax dokdonensis</name>
    <dbReference type="NCBI Taxonomy" id="344883"/>
    <lineage>
        <taxon>Bacteria</taxon>
        <taxon>Pseudomonadati</taxon>
        <taxon>Pseudomonadota</taxon>
        <taxon>Betaproteobacteria</taxon>
        <taxon>Burkholderiales</taxon>
        <taxon>Comamonadaceae</taxon>
        <taxon>Variovorax</taxon>
    </lineage>
</organism>
<comment type="caution">
    <text evidence="9">The sequence shown here is derived from an EMBL/GenBank/DDBJ whole genome shotgun (WGS) entry which is preliminary data.</text>
</comment>
<dbReference type="SUPFAM" id="SSF50998">
    <property type="entry name" value="Quinoprotein alcohol dehydrogenase-like"/>
    <property type="match status" value="1"/>
</dbReference>
<keyword evidence="5" id="KW-0106">Calcium</keyword>
<dbReference type="SUPFAM" id="SSF53300">
    <property type="entry name" value="vWA-like"/>
    <property type="match status" value="1"/>
</dbReference>
<evidence type="ECO:0000256" key="5">
    <source>
        <dbReference type="ARBA" id="ARBA00022837"/>
    </source>
</evidence>
<feature type="chain" id="PRO_5047256602" evidence="7">
    <location>
        <begin position="36"/>
        <end position="1171"/>
    </location>
</feature>
<keyword evidence="7" id="KW-0732">Signal</keyword>
<evidence type="ECO:0000256" key="1">
    <source>
        <dbReference type="ARBA" id="ARBA00004561"/>
    </source>
</evidence>
<evidence type="ECO:0000256" key="2">
    <source>
        <dbReference type="ARBA" id="ARBA00008387"/>
    </source>
</evidence>
<evidence type="ECO:0000259" key="8">
    <source>
        <dbReference type="Pfam" id="PF05567"/>
    </source>
</evidence>
<dbReference type="InterPro" id="IPR008707">
    <property type="entry name" value="B-propeller_PilY1"/>
</dbReference>
<dbReference type="InterPro" id="IPR011047">
    <property type="entry name" value="Quinoprotein_ADH-like_sf"/>
</dbReference>
<proteinExistence type="inferred from homology"/>
<evidence type="ECO:0000313" key="10">
    <source>
        <dbReference type="Proteomes" id="UP001174908"/>
    </source>
</evidence>
<dbReference type="Gene3D" id="2.140.10.10">
    <property type="entry name" value="Quinoprotein alcohol dehydrogenase-like superfamily"/>
    <property type="match status" value="1"/>
</dbReference>
<evidence type="ECO:0000256" key="4">
    <source>
        <dbReference type="ARBA" id="ARBA00022723"/>
    </source>
</evidence>
<dbReference type="Pfam" id="PF05567">
    <property type="entry name" value="T4P_PilY1"/>
    <property type="match status" value="1"/>
</dbReference>
<dbReference type="Proteomes" id="UP001174908">
    <property type="component" value="Unassembled WGS sequence"/>
</dbReference>
<protein>
    <submittedName>
        <fullName evidence="9">PilC/PilY family type IV pilus protein</fullName>
    </submittedName>
</protein>
<keyword evidence="3" id="KW-1029">Fimbrium biogenesis</keyword>
<evidence type="ECO:0000256" key="3">
    <source>
        <dbReference type="ARBA" id="ARBA00022558"/>
    </source>
</evidence>
<dbReference type="Gene3D" id="3.40.50.410">
    <property type="entry name" value="von Willebrand factor, type A domain"/>
    <property type="match status" value="1"/>
</dbReference>
<evidence type="ECO:0000313" key="9">
    <source>
        <dbReference type="EMBL" id="MDM0044636.1"/>
    </source>
</evidence>
<feature type="signal peptide" evidence="7">
    <location>
        <begin position="1"/>
        <end position="35"/>
    </location>
</feature>
<keyword evidence="4" id="KW-0479">Metal-binding</keyword>
<comment type="similarity">
    <text evidence="2">Belongs to the PilY1 family.</text>
</comment>
<dbReference type="InterPro" id="IPR036465">
    <property type="entry name" value="vWFA_dom_sf"/>
</dbReference>
<dbReference type="InterPro" id="IPR018391">
    <property type="entry name" value="PQQ_b-propeller_rpt"/>
</dbReference>
<dbReference type="RefSeq" id="WP_286659757.1">
    <property type="nucleotide sequence ID" value="NZ_JASZYV010000002.1"/>
</dbReference>
<accession>A0ABT7N9L2</accession>
<evidence type="ECO:0000256" key="6">
    <source>
        <dbReference type="ARBA" id="ARBA00023263"/>
    </source>
</evidence>